<name>A0A3E0G612_9PSEU</name>
<evidence type="ECO:0000313" key="3">
    <source>
        <dbReference type="Proteomes" id="UP000256269"/>
    </source>
</evidence>
<dbReference type="RefSeq" id="WP_147329060.1">
    <property type="nucleotide sequence ID" value="NZ_CP144378.1"/>
</dbReference>
<dbReference type="InterPro" id="IPR010982">
    <property type="entry name" value="Lambda_DNA-bd_dom_sf"/>
</dbReference>
<dbReference type="AlphaFoldDB" id="A0A3E0G612"/>
<evidence type="ECO:0000313" key="2">
    <source>
        <dbReference type="EMBL" id="REH18045.1"/>
    </source>
</evidence>
<organism evidence="2 3">
    <name type="scientific">Kutzneria buriramensis</name>
    <dbReference type="NCBI Taxonomy" id="1045776"/>
    <lineage>
        <taxon>Bacteria</taxon>
        <taxon>Bacillati</taxon>
        <taxon>Actinomycetota</taxon>
        <taxon>Actinomycetes</taxon>
        <taxon>Pseudonocardiales</taxon>
        <taxon>Pseudonocardiaceae</taxon>
        <taxon>Kutzneria</taxon>
    </lineage>
</organism>
<sequence length="346" mass="38320">MTDQSQQVMAGSINGDMRVFHRETEWNHTTHTGTSGVIMGGARPEILRPADLVDTTMANLNRLTAKLLVAGSVEVPAYLEEEPAKQLLPWANYDRLLVAARAHPEDIVRIERLWAQIDALSIDDVDHRGECAVATRDDELMAATVPEFIGLLRTLRDRAKDTMSELAQRAGISRSQLYSMLNPKRGVLPTRVNQVKAFAQACGLPPRQVDRVVMLWLELHQAVQDEMSDPRHWTTPVLAKTKQRFMQAGVPEEELDAALAGVAEMLVNDRQQEIAVAVTETVFNVLDENLPGAQVLFAKLVPYIVKMLRNAPERGNVAELAIEVGFRLGLASGKRDREPGASVLVI</sequence>
<dbReference type="Pfam" id="PF13560">
    <property type="entry name" value="HTH_31"/>
    <property type="match status" value="1"/>
</dbReference>
<dbReference type="SMART" id="SM00530">
    <property type="entry name" value="HTH_XRE"/>
    <property type="match status" value="1"/>
</dbReference>
<dbReference type="PROSITE" id="PS50943">
    <property type="entry name" value="HTH_CROC1"/>
    <property type="match status" value="1"/>
</dbReference>
<accession>A0A3E0G612</accession>
<protein>
    <submittedName>
        <fullName evidence="2">Helix-turn-helix protein</fullName>
    </submittedName>
</protein>
<keyword evidence="3" id="KW-1185">Reference proteome</keyword>
<dbReference type="InterPro" id="IPR001387">
    <property type="entry name" value="Cro/C1-type_HTH"/>
</dbReference>
<evidence type="ECO:0000259" key="1">
    <source>
        <dbReference type="PROSITE" id="PS50943"/>
    </source>
</evidence>
<reference evidence="2 3" key="1">
    <citation type="submission" date="2018-08" db="EMBL/GenBank/DDBJ databases">
        <title>Genomic Encyclopedia of Archaeal and Bacterial Type Strains, Phase II (KMG-II): from individual species to whole genera.</title>
        <authorList>
            <person name="Goeker M."/>
        </authorList>
    </citation>
    <scope>NUCLEOTIDE SEQUENCE [LARGE SCALE GENOMIC DNA]</scope>
    <source>
        <strain evidence="2 3">DSM 45791</strain>
    </source>
</reference>
<dbReference type="Proteomes" id="UP000256269">
    <property type="component" value="Unassembled WGS sequence"/>
</dbReference>
<gene>
    <name evidence="2" type="ORF">BCF44_13832</name>
</gene>
<comment type="caution">
    <text evidence="2">The sequence shown here is derived from an EMBL/GenBank/DDBJ whole genome shotgun (WGS) entry which is preliminary data.</text>
</comment>
<proteinExistence type="predicted"/>
<dbReference type="CDD" id="cd00093">
    <property type="entry name" value="HTH_XRE"/>
    <property type="match status" value="1"/>
</dbReference>
<dbReference type="SUPFAM" id="SSF47413">
    <property type="entry name" value="lambda repressor-like DNA-binding domains"/>
    <property type="match status" value="1"/>
</dbReference>
<dbReference type="OrthoDB" id="3694627at2"/>
<dbReference type="EMBL" id="QUNO01000038">
    <property type="protein sequence ID" value="REH18045.1"/>
    <property type="molecule type" value="Genomic_DNA"/>
</dbReference>
<dbReference type="GO" id="GO:0003677">
    <property type="term" value="F:DNA binding"/>
    <property type="evidence" value="ECO:0007669"/>
    <property type="project" value="InterPro"/>
</dbReference>
<dbReference type="Gene3D" id="1.10.260.40">
    <property type="entry name" value="lambda repressor-like DNA-binding domains"/>
    <property type="match status" value="1"/>
</dbReference>
<feature type="domain" description="HTH cro/C1-type" evidence="1">
    <location>
        <begin position="152"/>
        <end position="209"/>
    </location>
</feature>